<keyword evidence="2" id="KW-1185">Reference proteome</keyword>
<dbReference type="Proteomes" id="UP000007305">
    <property type="component" value="Chromosome 10"/>
</dbReference>
<reference evidence="2" key="1">
    <citation type="journal article" date="2009" name="Science">
        <title>The B73 maize genome: complexity, diversity, and dynamics.</title>
        <authorList>
            <person name="Schnable P.S."/>
            <person name="Ware D."/>
            <person name="Fulton R.S."/>
            <person name="Stein J.C."/>
            <person name="Wei F."/>
            <person name="Pasternak S."/>
            <person name="Liang C."/>
            <person name="Zhang J."/>
            <person name="Fulton L."/>
            <person name="Graves T.A."/>
            <person name="Minx P."/>
            <person name="Reily A.D."/>
            <person name="Courtney L."/>
            <person name="Kruchowski S.S."/>
            <person name="Tomlinson C."/>
            <person name="Strong C."/>
            <person name="Delehaunty K."/>
            <person name="Fronick C."/>
            <person name="Courtney B."/>
            <person name="Rock S.M."/>
            <person name="Belter E."/>
            <person name="Du F."/>
            <person name="Kim K."/>
            <person name="Abbott R.M."/>
            <person name="Cotton M."/>
            <person name="Levy A."/>
            <person name="Marchetto P."/>
            <person name="Ochoa K."/>
            <person name="Jackson S.M."/>
            <person name="Gillam B."/>
            <person name="Chen W."/>
            <person name="Yan L."/>
            <person name="Higginbotham J."/>
            <person name="Cardenas M."/>
            <person name="Waligorski J."/>
            <person name="Applebaum E."/>
            <person name="Phelps L."/>
            <person name="Falcone J."/>
            <person name="Kanchi K."/>
            <person name="Thane T."/>
            <person name="Scimone A."/>
            <person name="Thane N."/>
            <person name="Henke J."/>
            <person name="Wang T."/>
            <person name="Ruppert J."/>
            <person name="Shah N."/>
            <person name="Rotter K."/>
            <person name="Hodges J."/>
            <person name="Ingenthron E."/>
            <person name="Cordes M."/>
            <person name="Kohlberg S."/>
            <person name="Sgro J."/>
            <person name="Delgado B."/>
            <person name="Mead K."/>
            <person name="Chinwalla A."/>
            <person name="Leonard S."/>
            <person name="Crouse K."/>
            <person name="Collura K."/>
            <person name="Kudrna D."/>
            <person name="Currie J."/>
            <person name="He R."/>
            <person name="Angelova A."/>
            <person name="Rajasekar S."/>
            <person name="Mueller T."/>
            <person name="Lomeli R."/>
            <person name="Scara G."/>
            <person name="Ko A."/>
            <person name="Delaney K."/>
            <person name="Wissotski M."/>
            <person name="Lopez G."/>
            <person name="Campos D."/>
            <person name="Braidotti M."/>
            <person name="Ashley E."/>
            <person name="Golser W."/>
            <person name="Kim H."/>
            <person name="Lee S."/>
            <person name="Lin J."/>
            <person name="Dujmic Z."/>
            <person name="Kim W."/>
            <person name="Talag J."/>
            <person name="Zuccolo A."/>
            <person name="Fan C."/>
            <person name="Sebastian A."/>
            <person name="Kramer M."/>
            <person name="Spiegel L."/>
            <person name="Nascimento L."/>
            <person name="Zutavern T."/>
            <person name="Miller B."/>
            <person name="Ambroise C."/>
            <person name="Muller S."/>
            <person name="Spooner W."/>
            <person name="Narechania A."/>
            <person name="Ren L."/>
            <person name="Wei S."/>
            <person name="Kumari S."/>
            <person name="Faga B."/>
            <person name="Levy M.J."/>
            <person name="McMahan L."/>
            <person name="Van Buren P."/>
            <person name="Vaughn M.W."/>
            <person name="Ying K."/>
            <person name="Yeh C.-T."/>
            <person name="Emrich S.J."/>
            <person name="Jia Y."/>
            <person name="Kalyanaraman A."/>
            <person name="Hsia A.-P."/>
            <person name="Barbazuk W.B."/>
            <person name="Baucom R.S."/>
            <person name="Brutnell T.P."/>
            <person name="Carpita N.C."/>
            <person name="Chaparro C."/>
            <person name="Chia J.-M."/>
            <person name="Deragon J.-M."/>
            <person name="Estill J.C."/>
            <person name="Fu Y."/>
            <person name="Jeddeloh J.A."/>
            <person name="Han Y."/>
            <person name="Lee H."/>
            <person name="Li P."/>
            <person name="Lisch D.R."/>
            <person name="Liu S."/>
            <person name="Liu Z."/>
            <person name="Nagel D.H."/>
            <person name="McCann M.C."/>
            <person name="SanMiguel P."/>
            <person name="Myers A.M."/>
            <person name="Nettleton D."/>
            <person name="Nguyen J."/>
            <person name="Penning B.W."/>
            <person name="Ponnala L."/>
            <person name="Schneider K.L."/>
            <person name="Schwartz D.C."/>
            <person name="Sharma A."/>
            <person name="Soderlund C."/>
            <person name="Springer N.M."/>
            <person name="Sun Q."/>
            <person name="Wang H."/>
            <person name="Waterman M."/>
            <person name="Westerman R."/>
            <person name="Wolfgruber T.K."/>
            <person name="Yang L."/>
            <person name="Yu Y."/>
            <person name="Zhang L."/>
            <person name="Zhou S."/>
            <person name="Zhu Q."/>
            <person name="Bennetzen J.L."/>
            <person name="Dawe R.K."/>
            <person name="Jiang J."/>
            <person name="Jiang N."/>
            <person name="Presting G.G."/>
            <person name="Wessler S.R."/>
            <person name="Aluru S."/>
            <person name="Martienssen R.A."/>
            <person name="Clifton S.W."/>
            <person name="McCombie W.R."/>
            <person name="Wing R.A."/>
            <person name="Wilson R.K."/>
        </authorList>
    </citation>
    <scope>NUCLEOTIDE SEQUENCE [LARGE SCALE GENOMIC DNA]</scope>
    <source>
        <strain evidence="2">cv. B73</strain>
    </source>
</reference>
<evidence type="ECO:0000313" key="2">
    <source>
        <dbReference type="Proteomes" id="UP000007305"/>
    </source>
</evidence>
<protein>
    <submittedName>
        <fullName evidence="1">Uncharacterized protein</fullName>
    </submittedName>
</protein>
<dbReference type="InParanoid" id="A0A804ULR3"/>
<reference evidence="1" key="2">
    <citation type="submission" date="2019-07" db="EMBL/GenBank/DDBJ databases">
        <authorList>
            <person name="Seetharam A."/>
            <person name="Woodhouse M."/>
            <person name="Cannon E."/>
        </authorList>
    </citation>
    <scope>NUCLEOTIDE SEQUENCE [LARGE SCALE GENOMIC DNA]</scope>
    <source>
        <strain evidence="1">cv. B73</strain>
    </source>
</reference>
<evidence type="ECO:0000313" key="1">
    <source>
        <dbReference type="EnsemblPlants" id="Zm00001eb417720_P001"/>
    </source>
</evidence>
<dbReference type="EnsemblPlants" id="Zm00001eb417720_T001">
    <property type="protein sequence ID" value="Zm00001eb417720_P001"/>
    <property type="gene ID" value="Zm00001eb417720"/>
</dbReference>
<name>A0A804ULR3_MAIZE</name>
<dbReference type="AlphaFoldDB" id="A0A804ULR3"/>
<reference evidence="1" key="3">
    <citation type="submission" date="2021-05" db="UniProtKB">
        <authorList>
            <consortium name="EnsemblPlants"/>
        </authorList>
    </citation>
    <scope>IDENTIFICATION</scope>
    <source>
        <strain evidence="1">cv. B73</strain>
    </source>
</reference>
<sequence>MQRGSARLRGAVEACKASKGRGKFISWGWGIHTYLVAVAVTGGAEVHAQQTIVFKTRRRRRCRAESVAVVRNVGTLRRRSASWRWLSSTSAAATTGEGVTSAAWRSSTMRSRFPTMSLG</sequence>
<accession>A0A804ULR3</accession>
<proteinExistence type="predicted"/>
<dbReference type="Gramene" id="Zm00001eb417720_T001">
    <property type="protein sequence ID" value="Zm00001eb417720_P001"/>
    <property type="gene ID" value="Zm00001eb417720"/>
</dbReference>
<organism evidence="1 2">
    <name type="scientific">Zea mays</name>
    <name type="common">Maize</name>
    <dbReference type="NCBI Taxonomy" id="4577"/>
    <lineage>
        <taxon>Eukaryota</taxon>
        <taxon>Viridiplantae</taxon>
        <taxon>Streptophyta</taxon>
        <taxon>Embryophyta</taxon>
        <taxon>Tracheophyta</taxon>
        <taxon>Spermatophyta</taxon>
        <taxon>Magnoliopsida</taxon>
        <taxon>Liliopsida</taxon>
        <taxon>Poales</taxon>
        <taxon>Poaceae</taxon>
        <taxon>PACMAD clade</taxon>
        <taxon>Panicoideae</taxon>
        <taxon>Andropogonodae</taxon>
        <taxon>Andropogoneae</taxon>
        <taxon>Tripsacinae</taxon>
        <taxon>Zea</taxon>
    </lineage>
</organism>